<reference evidence="1 2" key="1">
    <citation type="journal article" date="2019" name="Commun. Biol.">
        <title>The bagworm genome reveals a unique fibroin gene that provides high tensile strength.</title>
        <authorList>
            <person name="Kono N."/>
            <person name="Nakamura H."/>
            <person name="Ohtoshi R."/>
            <person name="Tomita M."/>
            <person name="Numata K."/>
            <person name="Arakawa K."/>
        </authorList>
    </citation>
    <scope>NUCLEOTIDE SEQUENCE [LARGE SCALE GENOMIC DNA]</scope>
</reference>
<organism evidence="1 2">
    <name type="scientific">Eumeta variegata</name>
    <name type="common">Bagworm moth</name>
    <name type="synonym">Eumeta japonica</name>
    <dbReference type="NCBI Taxonomy" id="151549"/>
    <lineage>
        <taxon>Eukaryota</taxon>
        <taxon>Metazoa</taxon>
        <taxon>Ecdysozoa</taxon>
        <taxon>Arthropoda</taxon>
        <taxon>Hexapoda</taxon>
        <taxon>Insecta</taxon>
        <taxon>Pterygota</taxon>
        <taxon>Neoptera</taxon>
        <taxon>Endopterygota</taxon>
        <taxon>Lepidoptera</taxon>
        <taxon>Glossata</taxon>
        <taxon>Ditrysia</taxon>
        <taxon>Tineoidea</taxon>
        <taxon>Psychidae</taxon>
        <taxon>Oiketicinae</taxon>
        <taxon>Eumeta</taxon>
    </lineage>
</organism>
<accession>A0A4C1UU32</accession>
<proteinExistence type="predicted"/>
<evidence type="ECO:0000313" key="2">
    <source>
        <dbReference type="Proteomes" id="UP000299102"/>
    </source>
</evidence>
<dbReference type="Proteomes" id="UP000299102">
    <property type="component" value="Unassembled WGS sequence"/>
</dbReference>
<comment type="caution">
    <text evidence="1">The sequence shown here is derived from an EMBL/GenBank/DDBJ whole genome shotgun (WGS) entry which is preliminary data.</text>
</comment>
<gene>
    <name evidence="1" type="ORF">EVAR_22695_1</name>
</gene>
<keyword evidence="2" id="KW-1185">Reference proteome</keyword>
<dbReference type="AlphaFoldDB" id="A0A4C1UU32"/>
<evidence type="ECO:0000313" key="1">
    <source>
        <dbReference type="EMBL" id="GBP29324.1"/>
    </source>
</evidence>
<protein>
    <submittedName>
        <fullName evidence="1">Uncharacterized protein</fullName>
    </submittedName>
</protein>
<dbReference type="EMBL" id="BGZK01000219">
    <property type="protein sequence ID" value="GBP29324.1"/>
    <property type="molecule type" value="Genomic_DNA"/>
</dbReference>
<sequence>MNLADDLRGGVFFHGDDQRQVHCCVAHDESDKRVTYQQIRTSLGMGQQLRYLARLNRYHAVAYEDRRQGVFDYHHLRCLGLQIERFGYVALHAGPVLDESC</sequence>
<name>A0A4C1UU32_EUMVA</name>